<dbReference type="PRINTS" id="PR00420">
    <property type="entry name" value="RNGMNOXGNASE"/>
</dbReference>
<reference evidence="5" key="1">
    <citation type="submission" date="2016-02" db="EMBL/GenBank/DDBJ databases">
        <title>WGS assembly of Manihot esculenta.</title>
        <authorList>
            <person name="Bredeson J.V."/>
            <person name="Prochnik S.E."/>
            <person name="Lyons J.B."/>
            <person name="Schmutz J."/>
            <person name="Grimwood J."/>
            <person name="Vrebalov J."/>
            <person name="Bart R.S."/>
            <person name="Amuge T."/>
            <person name="Ferguson M.E."/>
            <person name="Green R."/>
            <person name="Putnam N."/>
            <person name="Stites J."/>
            <person name="Rounsley S."/>
            <person name="Rokhsar D.S."/>
        </authorList>
    </citation>
    <scope>NUCLEOTIDE SEQUENCE [LARGE SCALE GENOMIC DNA]</scope>
    <source>
        <tissue evidence="5">Leaf</tissue>
    </source>
</reference>
<keyword evidence="2" id="KW-0503">Monooxygenase</keyword>
<evidence type="ECO:0000256" key="2">
    <source>
        <dbReference type="ARBA" id="ARBA00023033"/>
    </source>
</evidence>
<evidence type="ECO:0000256" key="1">
    <source>
        <dbReference type="ARBA" id="ARBA00023002"/>
    </source>
</evidence>
<sequence>MELPQNVVIVGAGIAGLTTSLGLHRLGIQSLVLESSSNLRTTGFAFSTWTNAWKALDAIGLGDYLRNLHQRIDEVVAISSVTGQPDAKIFLKSKGKHGEHEVRCVRRKLLLEALAQELPHGTIRFSSKVVSIDQSDYFKLVYLDDGTIIKTKVLIGCDGVNSVVTKWLGFEKPIFTGRSAMRAYTNFNAKHGYAPKFLQFFGNGFRAGLLPCDETTIYWFFTHSDNKLEEDPAKWKQFVLSKLENASYEQLRKVVEATEIDSIMPSHLTYRNPWELLWRNASKGNVCVAGDAFHPMTPDLGQGGCSALEDGVVLARCLAEALKEDQVIGDKEEYERIEVGLKKYAAERKWRGFQLVTTSYLVGIIQQSDGKLLSFLRDNVLAKFLAGLFLKIPDFDCGNLKNKFSS</sequence>
<proteinExistence type="inferred from homology"/>
<dbReference type="InterPro" id="IPR002938">
    <property type="entry name" value="FAD-bd"/>
</dbReference>
<gene>
    <name evidence="5" type="ORF">MANES_S032700</name>
</gene>
<dbReference type="Gene3D" id="3.50.50.60">
    <property type="entry name" value="FAD/NAD(P)-binding domain"/>
    <property type="match status" value="1"/>
</dbReference>
<dbReference type="OMA" id="NWIGVAQ"/>
<keyword evidence="1" id="KW-0560">Oxidoreductase</keyword>
<dbReference type="STRING" id="3983.A0A199UC84"/>
<dbReference type="PANTHER" id="PTHR45934">
    <property type="entry name" value="FAD/NAD(P)-BINDING OXIDOREDUCTASE FAMILY PROTEIN"/>
    <property type="match status" value="1"/>
</dbReference>
<dbReference type="Gramene" id="Manes.11G097202.1.v8.1">
    <property type="protein sequence ID" value="Manes.11G097202.1.v8.1.CDS"/>
    <property type="gene ID" value="Manes.11G097202.v8.1"/>
</dbReference>
<dbReference type="AlphaFoldDB" id="A0A199UC84"/>
<dbReference type="EMBL" id="KV450528">
    <property type="protein sequence ID" value="OAY22063.1"/>
    <property type="molecule type" value="Genomic_DNA"/>
</dbReference>
<accession>A0A199UC84</accession>
<dbReference type="GO" id="GO:0071949">
    <property type="term" value="F:FAD binding"/>
    <property type="evidence" value="ECO:0007669"/>
    <property type="project" value="InterPro"/>
</dbReference>
<dbReference type="InterPro" id="IPR044560">
    <property type="entry name" value="MOase"/>
</dbReference>
<dbReference type="Pfam" id="PF01494">
    <property type="entry name" value="FAD_binding_3"/>
    <property type="match status" value="1"/>
</dbReference>
<evidence type="ECO:0000256" key="3">
    <source>
        <dbReference type="ARBA" id="ARBA00024018"/>
    </source>
</evidence>
<evidence type="ECO:0000259" key="4">
    <source>
        <dbReference type="Pfam" id="PF01494"/>
    </source>
</evidence>
<dbReference type="InterPro" id="IPR036188">
    <property type="entry name" value="FAD/NAD-bd_sf"/>
</dbReference>
<protein>
    <recommendedName>
        <fullName evidence="4">FAD-binding domain-containing protein</fullName>
    </recommendedName>
</protein>
<evidence type="ECO:0000313" key="5">
    <source>
        <dbReference type="EMBL" id="OAY22063.1"/>
    </source>
</evidence>
<dbReference type="SUPFAM" id="SSF51905">
    <property type="entry name" value="FAD/NAD(P)-binding domain"/>
    <property type="match status" value="1"/>
</dbReference>
<dbReference type="PANTHER" id="PTHR45934:SF20">
    <property type="entry name" value="MONOOXYGENASE 2-RELATED"/>
    <property type="match status" value="1"/>
</dbReference>
<dbReference type="OrthoDB" id="655030at2759"/>
<comment type="similarity">
    <text evidence="3">Belongs to the 3-hydroxybenzoate 6-hydroxylase family.</text>
</comment>
<feature type="domain" description="FAD-binding" evidence="4">
    <location>
        <begin position="6"/>
        <end position="326"/>
    </location>
</feature>
<organism evidence="5">
    <name type="scientific">Manihot esculenta</name>
    <name type="common">Cassava</name>
    <name type="synonym">Jatropha manihot</name>
    <dbReference type="NCBI Taxonomy" id="3983"/>
    <lineage>
        <taxon>Eukaryota</taxon>
        <taxon>Viridiplantae</taxon>
        <taxon>Streptophyta</taxon>
        <taxon>Embryophyta</taxon>
        <taxon>Tracheophyta</taxon>
        <taxon>Spermatophyta</taxon>
        <taxon>Magnoliopsida</taxon>
        <taxon>eudicotyledons</taxon>
        <taxon>Gunneridae</taxon>
        <taxon>Pentapetalae</taxon>
        <taxon>rosids</taxon>
        <taxon>fabids</taxon>
        <taxon>Malpighiales</taxon>
        <taxon>Euphorbiaceae</taxon>
        <taxon>Crotonoideae</taxon>
        <taxon>Manihoteae</taxon>
        <taxon>Manihot</taxon>
    </lineage>
</organism>
<name>A0A199UC84_MANES</name>
<dbReference type="GO" id="GO:0004497">
    <property type="term" value="F:monooxygenase activity"/>
    <property type="evidence" value="ECO:0007669"/>
    <property type="project" value="UniProtKB-KW"/>
</dbReference>